<dbReference type="AlphaFoldDB" id="A0A3S5B6I3"/>
<dbReference type="Proteomes" id="UP000784294">
    <property type="component" value="Unassembled WGS sequence"/>
</dbReference>
<organism evidence="1 2">
    <name type="scientific">Protopolystoma xenopodis</name>
    <dbReference type="NCBI Taxonomy" id="117903"/>
    <lineage>
        <taxon>Eukaryota</taxon>
        <taxon>Metazoa</taxon>
        <taxon>Spiralia</taxon>
        <taxon>Lophotrochozoa</taxon>
        <taxon>Platyhelminthes</taxon>
        <taxon>Monogenea</taxon>
        <taxon>Polyopisthocotylea</taxon>
        <taxon>Polystomatidea</taxon>
        <taxon>Polystomatidae</taxon>
        <taxon>Protopolystoma</taxon>
    </lineage>
</organism>
<dbReference type="EMBL" id="CAAALY010021367">
    <property type="protein sequence ID" value="VEL14501.1"/>
    <property type="molecule type" value="Genomic_DNA"/>
</dbReference>
<evidence type="ECO:0000313" key="1">
    <source>
        <dbReference type="EMBL" id="VEL14501.1"/>
    </source>
</evidence>
<proteinExistence type="predicted"/>
<gene>
    <name evidence="1" type="ORF">PXEA_LOCUS7941</name>
</gene>
<keyword evidence="2" id="KW-1185">Reference proteome</keyword>
<sequence>MAGKGGVKGRGEVIIMRGRNLVSLTLLRLRDLLALCVIYSKWPSGNGCMGIGDAVAARCHDDSVGVELDAGFDGGCGGMGRRRGL</sequence>
<name>A0A3S5B6I3_9PLAT</name>
<comment type="caution">
    <text evidence="1">The sequence shown here is derived from an EMBL/GenBank/DDBJ whole genome shotgun (WGS) entry which is preliminary data.</text>
</comment>
<accession>A0A3S5B6I3</accession>
<reference evidence="1" key="1">
    <citation type="submission" date="2018-11" db="EMBL/GenBank/DDBJ databases">
        <authorList>
            <consortium name="Pathogen Informatics"/>
        </authorList>
    </citation>
    <scope>NUCLEOTIDE SEQUENCE</scope>
</reference>
<evidence type="ECO:0000313" key="2">
    <source>
        <dbReference type="Proteomes" id="UP000784294"/>
    </source>
</evidence>
<protein>
    <submittedName>
        <fullName evidence="1">Uncharacterized protein</fullName>
    </submittedName>
</protein>